<reference evidence="1 2" key="1">
    <citation type="submission" date="2013-01" db="EMBL/GenBank/DDBJ databases">
        <authorList>
            <person name="Fiebig A."/>
            <person name="Goeker M."/>
            <person name="Klenk H.-P.P."/>
        </authorList>
    </citation>
    <scope>NUCLEOTIDE SEQUENCE [LARGE SCALE GENOMIC DNA]</scope>
    <source>
        <strain evidence="1 2">DSM 24838</strain>
    </source>
</reference>
<proteinExistence type="predicted"/>
<keyword evidence="2" id="KW-1185">Reference proteome</keyword>
<name>A0A0D0NMB2_9RHOB</name>
<gene>
    <name evidence="1" type="ORF">Wenmar_01812</name>
</gene>
<dbReference type="AlphaFoldDB" id="A0A0D0NMB2"/>
<sequence length="148" mass="16228">MQDFLLDLLCRLPAYDAKRGSIGAFAGLVIRNRSARLTASRIRCLEVQNGGPLSMEAAGDLYGRTIATTDGLWSDSEMADASFVGRRLAVAATLGRLDESDRRLCAALAQLSVTEIVRSRQSSRSHLYRHLARLRRVFAAYGLRPSAT</sequence>
<dbReference type="eggNOG" id="COG1595">
    <property type="taxonomic scope" value="Bacteria"/>
</dbReference>
<evidence type="ECO:0000313" key="2">
    <source>
        <dbReference type="Proteomes" id="UP000035100"/>
    </source>
</evidence>
<comment type="caution">
    <text evidence="1">The sequence shown here is derived from an EMBL/GenBank/DDBJ whole genome shotgun (WGS) entry which is preliminary data.</text>
</comment>
<accession>A0A0D0NMB2</accession>
<protein>
    <submittedName>
        <fullName evidence="1">Uncharacterized protein</fullName>
    </submittedName>
</protein>
<dbReference type="EMBL" id="AONG01000009">
    <property type="protein sequence ID" value="KIQ69450.1"/>
    <property type="molecule type" value="Genomic_DNA"/>
</dbReference>
<organism evidence="1 2">
    <name type="scientific">Wenxinia marina DSM 24838</name>
    <dbReference type="NCBI Taxonomy" id="1123501"/>
    <lineage>
        <taxon>Bacteria</taxon>
        <taxon>Pseudomonadati</taxon>
        <taxon>Pseudomonadota</taxon>
        <taxon>Alphaproteobacteria</taxon>
        <taxon>Rhodobacterales</taxon>
        <taxon>Roseobacteraceae</taxon>
        <taxon>Wenxinia</taxon>
    </lineage>
</organism>
<evidence type="ECO:0000313" key="1">
    <source>
        <dbReference type="EMBL" id="KIQ69450.1"/>
    </source>
</evidence>
<dbReference type="STRING" id="1123501.Wenmar_01812"/>
<dbReference type="Proteomes" id="UP000035100">
    <property type="component" value="Unassembled WGS sequence"/>
</dbReference>